<comment type="caution">
    <text evidence="1">The sequence shown here is derived from an EMBL/GenBank/DDBJ whole genome shotgun (WGS) entry which is preliminary data.</text>
</comment>
<dbReference type="SUPFAM" id="SSF55144">
    <property type="entry name" value="LigT-like"/>
    <property type="match status" value="1"/>
</dbReference>
<reference evidence="1" key="1">
    <citation type="journal article" date="2021" name="PeerJ">
        <title>Extensive microbial diversity within the chicken gut microbiome revealed by metagenomics and culture.</title>
        <authorList>
            <person name="Gilroy R."/>
            <person name="Ravi A."/>
            <person name="Getino M."/>
            <person name="Pursley I."/>
            <person name="Horton D.L."/>
            <person name="Alikhan N.F."/>
            <person name="Baker D."/>
            <person name="Gharbi K."/>
            <person name="Hall N."/>
            <person name="Watson M."/>
            <person name="Adriaenssens E.M."/>
            <person name="Foster-Nyarko E."/>
            <person name="Jarju S."/>
            <person name="Secka A."/>
            <person name="Antonio M."/>
            <person name="Oren A."/>
            <person name="Chaudhuri R.R."/>
            <person name="La Ragione R."/>
            <person name="Hildebrand F."/>
            <person name="Pallen M.J."/>
        </authorList>
    </citation>
    <scope>NUCLEOTIDE SEQUENCE</scope>
    <source>
        <strain evidence="1">CHK191-13928</strain>
    </source>
</reference>
<accession>A0A9D1WXA6</accession>
<dbReference type="AlphaFoldDB" id="A0A9D1WXA6"/>
<protein>
    <recommendedName>
        <fullName evidence="3">DUF1868 domain-containing protein</fullName>
    </recommendedName>
</protein>
<evidence type="ECO:0008006" key="3">
    <source>
        <dbReference type="Google" id="ProtNLM"/>
    </source>
</evidence>
<gene>
    <name evidence="1" type="ORF">H9735_10445</name>
</gene>
<dbReference type="Gene3D" id="3.90.1140.10">
    <property type="entry name" value="Cyclic phosphodiesterase"/>
    <property type="match status" value="1"/>
</dbReference>
<organism evidence="1 2">
    <name type="scientific">Candidatus Anaerostipes excrementavium</name>
    <dbReference type="NCBI Taxonomy" id="2838463"/>
    <lineage>
        <taxon>Bacteria</taxon>
        <taxon>Bacillati</taxon>
        <taxon>Bacillota</taxon>
        <taxon>Clostridia</taxon>
        <taxon>Lachnospirales</taxon>
        <taxon>Lachnospiraceae</taxon>
        <taxon>Anaerostipes</taxon>
    </lineage>
</organism>
<reference evidence="1" key="2">
    <citation type="submission" date="2021-04" db="EMBL/GenBank/DDBJ databases">
        <authorList>
            <person name="Gilroy R."/>
        </authorList>
    </citation>
    <scope>NUCLEOTIDE SEQUENCE</scope>
    <source>
        <strain evidence="1">CHK191-13928</strain>
    </source>
</reference>
<name>A0A9D1WXA6_9FIRM</name>
<sequence length="232" mass="27149">MENLAIYRQRTRGFMFDSLPLAGPFETNPGLWKKVNEKGLFVPFSGDTVVFQLDDAVRSRVKDLQSILYEHCGNMLAEPLDPETFHVTLHDLSNGTAGYELEQQMAKNRESAGRILRLIQMEATLPLRMRMVSVFNMVSMSVVLGLEPVDDLTCTRLMELYERLQTVAALDYPLTLHITLGYYRPGRYSAEERWKLMDTFAQLNREMNQEFYLNENRLLYQRFEDMNHYYHI</sequence>
<dbReference type="InterPro" id="IPR009097">
    <property type="entry name" value="Cyclic_Pdiesterase"/>
</dbReference>
<dbReference type="Proteomes" id="UP000886721">
    <property type="component" value="Unassembled WGS sequence"/>
</dbReference>
<evidence type="ECO:0000313" key="1">
    <source>
        <dbReference type="EMBL" id="HIX68521.1"/>
    </source>
</evidence>
<proteinExistence type="predicted"/>
<dbReference type="EMBL" id="DXEM01000032">
    <property type="protein sequence ID" value="HIX68521.1"/>
    <property type="molecule type" value="Genomic_DNA"/>
</dbReference>
<evidence type="ECO:0000313" key="2">
    <source>
        <dbReference type="Proteomes" id="UP000886721"/>
    </source>
</evidence>